<dbReference type="AlphaFoldDB" id="A0AAU0UQ75"/>
<protein>
    <submittedName>
        <fullName evidence="2">Uncharacterized protein</fullName>
    </submittedName>
</protein>
<evidence type="ECO:0000256" key="1">
    <source>
        <dbReference type="SAM" id="Phobius"/>
    </source>
</evidence>
<dbReference type="KEGG" id="dbc:MFMK1_003328"/>
<gene>
    <name evidence="2" type="ORF">MFMK1_003328</name>
</gene>
<evidence type="ECO:0000313" key="2">
    <source>
        <dbReference type="EMBL" id="WRO23468.1"/>
    </source>
</evidence>
<keyword evidence="3" id="KW-1185">Reference proteome</keyword>
<keyword evidence="1" id="KW-1133">Transmembrane helix</keyword>
<feature type="transmembrane region" description="Helical" evidence="1">
    <location>
        <begin position="6"/>
        <end position="25"/>
    </location>
</feature>
<name>A0AAU0UQ75_9FIRM</name>
<dbReference type="Proteomes" id="UP001329915">
    <property type="component" value="Chromosome"/>
</dbReference>
<dbReference type="EMBL" id="CP121694">
    <property type="protein sequence ID" value="WRO23468.1"/>
    <property type="molecule type" value="Genomic_DNA"/>
</dbReference>
<sequence length="78" mass="8657">MILAIMAIFVVVGVIALLVGMPLFRFQMYRELTVVGLITMLGMAVSLIQIFDLPVPNPTHVIGLIFEPVVKIMQTMLK</sequence>
<accession>A0AAU0UQ75</accession>
<keyword evidence="1" id="KW-0472">Membrane</keyword>
<evidence type="ECO:0000313" key="3">
    <source>
        <dbReference type="Proteomes" id="UP001329915"/>
    </source>
</evidence>
<feature type="transmembrane region" description="Helical" evidence="1">
    <location>
        <begin position="32"/>
        <end position="51"/>
    </location>
</feature>
<organism evidence="2 3">
    <name type="scientific">Metallumcola ferriviriculae</name>
    <dbReference type="NCBI Taxonomy" id="3039180"/>
    <lineage>
        <taxon>Bacteria</taxon>
        <taxon>Bacillati</taxon>
        <taxon>Bacillota</taxon>
        <taxon>Clostridia</taxon>
        <taxon>Neomoorellales</taxon>
        <taxon>Desulfitibacteraceae</taxon>
        <taxon>Metallumcola</taxon>
    </lineage>
</organism>
<proteinExistence type="predicted"/>
<dbReference type="RefSeq" id="WP_366922851.1">
    <property type="nucleotide sequence ID" value="NZ_CP121694.1"/>
</dbReference>
<keyword evidence="1" id="KW-0812">Transmembrane</keyword>
<reference evidence="2 3" key="1">
    <citation type="submission" date="2023-04" db="EMBL/GenBank/DDBJ databases">
        <authorList>
            <person name="Hsu D."/>
        </authorList>
    </citation>
    <scope>NUCLEOTIDE SEQUENCE [LARGE SCALE GENOMIC DNA]</scope>
    <source>
        <strain evidence="2 3">MK1</strain>
    </source>
</reference>